<dbReference type="GO" id="GO:0016491">
    <property type="term" value="F:oxidoreductase activity"/>
    <property type="evidence" value="ECO:0007669"/>
    <property type="project" value="InterPro"/>
</dbReference>
<dbReference type="InterPro" id="IPR036291">
    <property type="entry name" value="NAD(P)-bd_dom_sf"/>
</dbReference>
<dbReference type="SUPFAM" id="SSF51735">
    <property type="entry name" value="NAD(P)-binding Rossmann-fold domains"/>
    <property type="match status" value="1"/>
</dbReference>
<dbReference type="InterPro" id="IPR051603">
    <property type="entry name" value="Zinc-ADH_QOR/CCCR"/>
</dbReference>
<gene>
    <name evidence="3" type="ORF">A3860_13705</name>
</gene>
<organism evidence="3 4">
    <name type="scientific">Niastella vici</name>
    <dbReference type="NCBI Taxonomy" id="1703345"/>
    <lineage>
        <taxon>Bacteria</taxon>
        <taxon>Pseudomonadati</taxon>
        <taxon>Bacteroidota</taxon>
        <taxon>Chitinophagia</taxon>
        <taxon>Chitinophagales</taxon>
        <taxon>Chitinophagaceae</taxon>
        <taxon>Niastella</taxon>
    </lineage>
</organism>
<dbReference type="SMART" id="SM00829">
    <property type="entry name" value="PKS_ER"/>
    <property type="match status" value="1"/>
</dbReference>
<dbReference type="STRING" id="1703345.A3860_13705"/>
<keyword evidence="1" id="KW-0521">NADP</keyword>
<dbReference type="InterPro" id="IPR011032">
    <property type="entry name" value="GroES-like_sf"/>
</dbReference>
<accession>A0A1V9G7L4</accession>
<dbReference type="Gene3D" id="3.90.180.10">
    <property type="entry name" value="Medium-chain alcohol dehydrogenases, catalytic domain"/>
    <property type="match status" value="1"/>
</dbReference>
<dbReference type="OrthoDB" id="648910at2"/>
<evidence type="ECO:0000313" key="4">
    <source>
        <dbReference type="Proteomes" id="UP000192796"/>
    </source>
</evidence>
<dbReference type="EMBL" id="LVYD01000002">
    <property type="protein sequence ID" value="OQP66534.1"/>
    <property type="molecule type" value="Genomic_DNA"/>
</dbReference>
<dbReference type="InterPro" id="IPR013154">
    <property type="entry name" value="ADH-like_N"/>
</dbReference>
<dbReference type="Pfam" id="PF13602">
    <property type="entry name" value="ADH_zinc_N_2"/>
    <property type="match status" value="1"/>
</dbReference>
<keyword evidence="4" id="KW-1185">Reference proteome</keyword>
<name>A0A1V9G7L4_9BACT</name>
<evidence type="ECO:0000313" key="3">
    <source>
        <dbReference type="EMBL" id="OQP66534.1"/>
    </source>
</evidence>
<dbReference type="Proteomes" id="UP000192796">
    <property type="component" value="Unassembled WGS sequence"/>
</dbReference>
<reference evidence="3 4" key="1">
    <citation type="submission" date="2016-03" db="EMBL/GenBank/DDBJ databases">
        <title>Niastella vici sp. nov., isolated from farmland soil.</title>
        <authorList>
            <person name="Chen L."/>
            <person name="Wang D."/>
            <person name="Yang S."/>
            <person name="Wang G."/>
        </authorList>
    </citation>
    <scope>NUCLEOTIDE SEQUENCE [LARGE SCALE GENOMIC DNA]</scope>
    <source>
        <strain evidence="3 4">DJ57</strain>
    </source>
</reference>
<dbReference type="RefSeq" id="WP_081145474.1">
    <property type="nucleotide sequence ID" value="NZ_LVYD01000002.1"/>
</dbReference>
<dbReference type="Pfam" id="PF08240">
    <property type="entry name" value="ADH_N"/>
    <property type="match status" value="1"/>
</dbReference>
<dbReference type="PANTHER" id="PTHR44154:SF1">
    <property type="entry name" value="QUINONE OXIDOREDUCTASE"/>
    <property type="match status" value="1"/>
</dbReference>
<evidence type="ECO:0000256" key="1">
    <source>
        <dbReference type="ARBA" id="ARBA00022857"/>
    </source>
</evidence>
<dbReference type="CDD" id="cd08272">
    <property type="entry name" value="MDR6"/>
    <property type="match status" value="1"/>
</dbReference>
<dbReference type="InterPro" id="IPR020843">
    <property type="entry name" value="ER"/>
</dbReference>
<evidence type="ECO:0000259" key="2">
    <source>
        <dbReference type="SMART" id="SM00829"/>
    </source>
</evidence>
<feature type="domain" description="Enoyl reductase (ER)" evidence="2">
    <location>
        <begin position="13"/>
        <end position="324"/>
    </location>
</feature>
<dbReference type="PANTHER" id="PTHR44154">
    <property type="entry name" value="QUINONE OXIDOREDUCTASE"/>
    <property type="match status" value="1"/>
</dbReference>
<dbReference type="SUPFAM" id="SSF50129">
    <property type="entry name" value="GroES-like"/>
    <property type="match status" value="1"/>
</dbReference>
<comment type="caution">
    <text evidence="3">The sequence shown here is derived from an EMBL/GenBank/DDBJ whole genome shotgun (WGS) entry which is preliminary data.</text>
</comment>
<dbReference type="Gene3D" id="3.40.50.720">
    <property type="entry name" value="NAD(P)-binding Rossmann-like Domain"/>
    <property type="match status" value="1"/>
</dbReference>
<proteinExistence type="predicted"/>
<dbReference type="AlphaFoldDB" id="A0A1V9G7L4"/>
<protein>
    <submittedName>
        <fullName evidence="3">Quinone oxidoreductase</fullName>
    </submittedName>
</protein>
<sequence length="326" mass="34491">MKAAILEQFNHPLTIKNLEIPTPQPNEVLVKVKASGLNPLDIKIQQGAAAHAQVALPAVPGIDMAGIIERPGDNVRSFKAGDEVFGMAGGIGKLQGTLAEYVSVDADLLALKPANLSFKQAAAIPLVFITAWQALANKGKVTFGQTVLVHGGAGGVGHVAVQLALAKGAGVFATVSHNNRELIESYGAIPIDYTRLSVEQYVNEYTDGLGFDLVLDTIGGSVLDDSFKAVKRNTGHVVSILGWGTHSLAPLSFRSATYSGVFTLYPLLSGEERASYGNILREATKLIEAGKLRPFVSSTHYTLETVNNAYADLANKSISGKIVVEI</sequence>